<keyword evidence="2" id="KW-0813">Transport</keyword>
<organism evidence="7 8">
    <name type="scientific">Diplodia seriata</name>
    <dbReference type="NCBI Taxonomy" id="420778"/>
    <lineage>
        <taxon>Eukaryota</taxon>
        <taxon>Fungi</taxon>
        <taxon>Dikarya</taxon>
        <taxon>Ascomycota</taxon>
        <taxon>Pezizomycotina</taxon>
        <taxon>Dothideomycetes</taxon>
        <taxon>Dothideomycetes incertae sedis</taxon>
        <taxon>Botryosphaeriales</taxon>
        <taxon>Botryosphaeriaceae</taxon>
        <taxon>Diplodia</taxon>
    </lineage>
</organism>
<keyword evidence="5 6" id="KW-0472">Membrane</keyword>
<dbReference type="EMBL" id="LAQI01000228">
    <property type="protein sequence ID" value="KKY14503.1"/>
    <property type="molecule type" value="Genomic_DNA"/>
</dbReference>
<gene>
    <name evidence="7" type="ORF">UCDDS831_g08163</name>
</gene>
<evidence type="ECO:0000256" key="1">
    <source>
        <dbReference type="ARBA" id="ARBA00004141"/>
    </source>
</evidence>
<reference evidence="7 8" key="1">
    <citation type="submission" date="2015-03" db="EMBL/GenBank/DDBJ databases">
        <authorList>
            <person name="Morales-Cruz A."/>
            <person name="Amrine K.C."/>
            <person name="Cantu D."/>
        </authorList>
    </citation>
    <scope>NUCLEOTIDE SEQUENCE [LARGE SCALE GENOMIC DNA]</scope>
    <source>
        <strain evidence="7">DS831</strain>
    </source>
</reference>
<sequence length="225" mass="24772">MADHGTETAKMIDRKKLVVKLRKMVINPVCWLFILAYLPYAWSQRANSYFLLYLKGLTRADGHTPLFSTYKVNLIPLGGYGLSVVSSIGLNAISDWKGWRWQVSIFAVAIQTLSCAVLSAWPSSTPTILTFYFLTFTTAAWGYSLVAWLAELLRREPEARSVAVGVAVTLVYAGHATIPLRAWRTSDAPRYPLGFPLATAFAVASGAFVLALRCPPCQGSVHIGR</sequence>
<feature type="transmembrane region" description="Helical" evidence="6">
    <location>
        <begin position="74"/>
        <end position="93"/>
    </location>
</feature>
<dbReference type="Proteomes" id="UP000034182">
    <property type="component" value="Unassembled WGS sequence"/>
</dbReference>
<feature type="transmembrane region" description="Helical" evidence="6">
    <location>
        <begin position="129"/>
        <end position="150"/>
    </location>
</feature>
<evidence type="ECO:0000256" key="4">
    <source>
        <dbReference type="ARBA" id="ARBA00022989"/>
    </source>
</evidence>
<feature type="transmembrane region" description="Helical" evidence="6">
    <location>
        <begin position="193"/>
        <end position="212"/>
    </location>
</feature>
<feature type="transmembrane region" description="Helical" evidence="6">
    <location>
        <begin position="105"/>
        <end position="123"/>
    </location>
</feature>
<accession>A0A0G2FRF2</accession>
<reference evidence="7 8" key="2">
    <citation type="submission" date="2015-05" db="EMBL/GenBank/DDBJ databases">
        <title>Distinctive expansion of gene families associated with plant cell wall degradation and secondary metabolism in the genomes of grapevine trunk pathogens.</title>
        <authorList>
            <person name="Lawrence D.P."/>
            <person name="Travadon R."/>
            <person name="Rolshausen P.E."/>
            <person name="Baumgartner K."/>
        </authorList>
    </citation>
    <scope>NUCLEOTIDE SEQUENCE [LARGE SCALE GENOMIC DNA]</scope>
    <source>
        <strain evidence="7">DS831</strain>
    </source>
</reference>
<dbReference type="SUPFAM" id="SSF103473">
    <property type="entry name" value="MFS general substrate transporter"/>
    <property type="match status" value="1"/>
</dbReference>
<protein>
    <submittedName>
        <fullName evidence="7">Putative major facilitator superfamily transporter</fullName>
    </submittedName>
</protein>
<evidence type="ECO:0000256" key="2">
    <source>
        <dbReference type="ARBA" id="ARBA00022448"/>
    </source>
</evidence>
<comment type="subcellular location">
    <subcellularLocation>
        <location evidence="1">Membrane</location>
        <topology evidence="1">Multi-pass membrane protein</topology>
    </subcellularLocation>
</comment>
<dbReference type="GO" id="GO:0022857">
    <property type="term" value="F:transmembrane transporter activity"/>
    <property type="evidence" value="ECO:0007669"/>
    <property type="project" value="TreeGrafter"/>
</dbReference>
<dbReference type="GO" id="GO:0016020">
    <property type="term" value="C:membrane"/>
    <property type="evidence" value="ECO:0007669"/>
    <property type="project" value="UniProtKB-SubCell"/>
</dbReference>
<dbReference type="InterPro" id="IPR036259">
    <property type="entry name" value="MFS_trans_sf"/>
</dbReference>
<keyword evidence="3 6" id="KW-0812">Transmembrane</keyword>
<feature type="transmembrane region" description="Helical" evidence="6">
    <location>
        <begin position="24"/>
        <end position="42"/>
    </location>
</feature>
<evidence type="ECO:0000313" key="8">
    <source>
        <dbReference type="Proteomes" id="UP000034182"/>
    </source>
</evidence>
<feature type="transmembrane region" description="Helical" evidence="6">
    <location>
        <begin position="162"/>
        <end position="181"/>
    </location>
</feature>
<comment type="caution">
    <text evidence="7">The sequence shown here is derived from an EMBL/GenBank/DDBJ whole genome shotgun (WGS) entry which is preliminary data.</text>
</comment>
<keyword evidence="4 6" id="KW-1133">Transmembrane helix</keyword>
<evidence type="ECO:0000256" key="5">
    <source>
        <dbReference type="ARBA" id="ARBA00023136"/>
    </source>
</evidence>
<proteinExistence type="predicted"/>
<dbReference type="Gene3D" id="1.20.1250.20">
    <property type="entry name" value="MFS general substrate transporter like domains"/>
    <property type="match status" value="1"/>
</dbReference>
<dbReference type="PANTHER" id="PTHR43791">
    <property type="entry name" value="PERMEASE-RELATED"/>
    <property type="match status" value="1"/>
</dbReference>
<evidence type="ECO:0000313" key="7">
    <source>
        <dbReference type="EMBL" id="KKY14503.1"/>
    </source>
</evidence>
<name>A0A0G2FRF2_9PEZI</name>
<evidence type="ECO:0000256" key="6">
    <source>
        <dbReference type="SAM" id="Phobius"/>
    </source>
</evidence>
<evidence type="ECO:0000256" key="3">
    <source>
        <dbReference type="ARBA" id="ARBA00022692"/>
    </source>
</evidence>
<dbReference type="AlphaFoldDB" id="A0A0G2FRF2"/>
<dbReference type="PANTHER" id="PTHR43791:SF39">
    <property type="entry name" value="TRANSPORTER LIZ1_SEO1, PUTATIVE (AFU_ORTHOLOGUE AFUA_3G00980)-RELATED"/>
    <property type="match status" value="1"/>
</dbReference>